<comment type="caution">
    <text evidence="11">The sequence shown here is derived from an EMBL/GenBank/DDBJ whole genome shotgun (WGS) entry which is preliminary data.</text>
</comment>
<dbReference type="OrthoDB" id="9787225at2"/>
<evidence type="ECO:0000256" key="8">
    <source>
        <dbReference type="ARBA" id="ARBA00023316"/>
    </source>
</evidence>
<sequence>MLTPVRSRPLRAALLAVCGLLLAPLAFGKPEVYPLPPRDTDLVGELGIDYAHSEDTFLDIARRAGLGYDEIVAANPGVDRWLPGEGTPVVLPTRHILPAAPREGIVVNLPEMRLYYYPKVRAGQAPTVRTYAVSIGRMDWHSPLGRTTITAKQVDPPWIPPASIKAEHAAKGDPLPDIIPGGPDNPLGTRAMRLGIPGYLIHGTNNPNGIGMRVTHGCIRMYPEDVEELFPEVPVGTPVMLVNQTAKLGWFAGQLYLEYHSPLEEDEIPTEQQIADTVAAIHAQLGNDVRLISPDIVETVVRQASGIPVAITE</sequence>
<evidence type="ECO:0000313" key="11">
    <source>
        <dbReference type="EMBL" id="TCO78182.1"/>
    </source>
</evidence>
<evidence type="ECO:0000256" key="6">
    <source>
        <dbReference type="ARBA" id="ARBA00022960"/>
    </source>
</evidence>
<evidence type="ECO:0000256" key="5">
    <source>
        <dbReference type="ARBA" id="ARBA00022801"/>
    </source>
</evidence>
<dbReference type="GO" id="GO:0005576">
    <property type="term" value="C:extracellular region"/>
    <property type="evidence" value="ECO:0007669"/>
    <property type="project" value="TreeGrafter"/>
</dbReference>
<gene>
    <name evidence="11" type="ORF">EV699_12359</name>
</gene>
<dbReference type="GO" id="GO:0071555">
    <property type="term" value="P:cell wall organization"/>
    <property type="evidence" value="ECO:0007669"/>
    <property type="project" value="UniProtKB-UniRule"/>
</dbReference>
<dbReference type="Proteomes" id="UP000295765">
    <property type="component" value="Unassembled WGS sequence"/>
</dbReference>
<dbReference type="PANTHER" id="PTHR30582">
    <property type="entry name" value="L,D-TRANSPEPTIDASE"/>
    <property type="match status" value="1"/>
</dbReference>
<feature type="active site" description="Nucleophile" evidence="9">
    <location>
        <position position="218"/>
    </location>
</feature>
<proteinExistence type="inferred from homology"/>
<dbReference type="PANTHER" id="PTHR30582:SF24">
    <property type="entry name" value="L,D-TRANSPEPTIDASE ERFK_SRFK-RELATED"/>
    <property type="match status" value="1"/>
</dbReference>
<dbReference type="UniPathway" id="UPA00219"/>
<accession>A0A4R2KYH6</accession>
<evidence type="ECO:0000256" key="3">
    <source>
        <dbReference type="ARBA" id="ARBA00022676"/>
    </source>
</evidence>
<dbReference type="InterPro" id="IPR038063">
    <property type="entry name" value="Transpep_catalytic_dom"/>
</dbReference>
<evidence type="ECO:0000313" key="12">
    <source>
        <dbReference type="Proteomes" id="UP000295765"/>
    </source>
</evidence>
<keyword evidence="7 9" id="KW-0573">Peptidoglycan synthesis</keyword>
<evidence type="ECO:0000259" key="10">
    <source>
        <dbReference type="PROSITE" id="PS52029"/>
    </source>
</evidence>
<evidence type="ECO:0000256" key="2">
    <source>
        <dbReference type="ARBA" id="ARBA00005992"/>
    </source>
</evidence>
<dbReference type="GO" id="GO:0008360">
    <property type="term" value="P:regulation of cell shape"/>
    <property type="evidence" value="ECO:0007669"/>
    <property type="project" value="UniProtKB-UniRule"/>
</dbReference>
<evidence type="ECO:0000256" key="4">
    <source>
        <dbReference type="ARBA" id="ARBA00022679"/>
    </source>
</evidence>
<dbReference type="EMBL" id="SLWY01000023">
    <property type="protein sequence ID" value="TCO78182.1"/>
    <property type="molecule type" value="Genomic_DNA"/>
</dbReference>
<feature type="domain" description="L,D-TPase catalytic" evidence="10">
    <location>
        <begin position="103"/>
        <end position="242"/>
    </location>
</feature>
<organism evidence="11 12">
    <name type="scientific">Plasticicumulans lactativorans</name>
    <dbReference type="NCBI Taxonomy" id="1133106"/>
    <lineage>
        <taxon>Bacteria</taxon>
        <taxon>Pseudomonadati</taxon>
        <taxon>Pseudomonadota</taxon>
        <taxon>Gammaproteobacteria</taxon>
        <taxon>Candidatus Competibacteraceae</taxon>
        <taxon>Plasticicumulans</taxon>
    </lineage>
</organism>
<dbReference type="Gene3D" id="2.40.440.10">
    <property type="entry name" value="L,D-transpeptidase catalytic domain-like"/>
    <property type="match status" value="1"/>
</dbReference>
<keyword evidence="8 9" id="KW-0961">Cell wall biogenesis/degradation</keyword>
<keyword evidence="3" id="KW-0328">Glycosyltransferase</keyword>
<comment type="pathway">
    <text evidence="1 9">Cell wall biogenesis; peptidoglycan biosynthesis.</text>
</comment>
<dbReference type="GO" id="GO:0071972">
    <property type="term" value="F:peptidoglycan L,D-transpeptidase activity"/>
    <property type="evidence" value="ECO:0007669"/>
    <property type="project" value="TreeGrafter"/>
</dbReference>
<dbReference type="GO" id="GO:0018104">
    <property type="term" value="P:peptidoglycan-protein cross-linking"/>
    <property type="evidence" value="ECO:0007669"/>
    <property type="project" value="TreeGrafter"/>
</dbReference>
<dbReference type="CDD" id="cd00118">
    <property type="entry name" value="LysM"/>
    <property type="match status" value="1"/>
</dbReference>
<dbReference type="PROSITE" id="PS52029">
    <property type="entry name" value="LD_TPASE"/>
    <property type="match status" value="1"/>
</dbReference>
<name>A0A4R2KYH6_9GAMM</name>
<keyword evidence="12" id="KW-1185">Reference proteome</keyword>
<keyword evidence="5" id="KW-0378">Hydrolase</keyword>
<dbReference type="GO" id="GO:0016757">
    <property type="term" value="F:glycosyltransferase activity"/>
    <property type="evidence" value="ECO:0007669"/>
    <property type="project" value="UniProtKB-KW"/>
</dbReference>
<evidence type="ECO:0000256" key="7">
    <source>
        <dbReference type="ARBA" id="ARBA00022984"/>
    </source>
</evidence>
<protein>
    <submittedName>
        <fullName evidence="11">L,D-transpeptidase ErfK/SrfK</fullName>
    </submittedName>
</protein>
<evidence type="ECO:0000256" key="9">
    <source>
        <dbReference type="PROSITE-ProRule" id="PRU01373"/>
    </source>
</evidence>
<dbReference type="SUPFAM" id="SSF141523">
    <property type="entry name" value="L,D-transpeptidase catalytic domain-like"/>
    <property type="match status" value="1"/>
</dbReference>
<feature type="active site" description="Proton donor/acceptor" evidence="9">
    <location>
        <position position="202"/>
    </location>
</feature>
<keyword evidence="4" id="KW-0808">Transferase</keyword>
<evidence type="ECO:0000256" key="1">
    <source>
        <dbReference type="ARBA" id="ARBA00004752"/>
    </source>
</evidence>
<dbReference type="InterPro" id="IPR018392">
    <property type="entry name" value="LysM"/>
</dbReference>
<dbReference type="InterPro" id="IPR005490">
    <property type="entry name" value="LD_TPept_cat_dom"/>
</dbReference>
<comment type="similarity">
    <text evidence="2">Belongs to the YkuD family.</text>
</comment>
<dbReference type="Pfam" id="PF03734">
    <property type="entry name" value="YkuD"/>
    <property type="match status" value="1"/>
</dbReference>
<dbReference type="AlphaFoldDB" id="A0A4R2KYH6"/>
<dbReference type="RefSeq" id="WP_132545201.1">
    <property type="nucleotide sequence ID" value="NZ_SLWY01000023.1"/>
</dbReference>
<keyword evidence="6 9" id="KW-0133">Cell shape</keyword>
<reference evidence="11 12" key="1">
    <citation type="submission" date="2019-03" db="EMBL/GenBank/DDBJ databases">
        <title>Genomic Encyclopedia of Type Strains, Phase IV (KMG-IV): sequencing the most valuable type-strain genomes for metagenomic binning, comparative biology and taxonomic classification.</title>
        <authorList>
            <person name="Goeker M."/>
        </authorList>
    </citation>
    <scope>NUCLEOTIDE SEQUENCE [LARGE SCALE GENOMIC DNA]</scope>
    <source>
        <strain evidence="11 12">DSM 25287</strain>
    </source>
</reference>
<dbReference type="CDD" id="cd16913">
    <property type="entry name" value="YkuD_like"/>
    <property type="match status" value="1"/>
</dbReference>
<dbReference type="InterPro" id="IPR050979">
    <property type="entry name" value="LD-transpeptidase"/>
</dbReference>